<feature type="transmembrane region" description="Helical" evidence="1">
    <location>
        <begin position="36"/>
        <end position="60"/>
    </location>
</feature>
<organism evidence="2 3">
    <name type="scientific">Xylanibacillus composti</name>
    <dbReference type="NCBI Taxonomy" id="1572762"/>
    <lineage>
        <taxon>Bacteria</taxon>
        <taxon>Bacillati</taxon>
        <taxon>Bacillota</taxon>
        <taxon>Bacilli</taxon>
        <taxon>Bacillales</taxon>
        <taxon>Paenibacillaceae</taxon>
        <taxon>Xylanibacillus</taxon>
    </lineage>
</organism>
<evidence type="ECO:0000256" key="1">
    <source>
        <dbReference type="SAM" id="Phobius"/>
    </source>
</evidence>
<dbReference type="EMBL" id="BOVK01000005">
    <property type="protein sequence ID" value="GIQ67535.1"/>
    <property type="molecule type" value="Genomic_DNA"/>
</dbReference>
<dbReference type="Proteomes" id="UP000677918">
    <property type="component" value="Unassembled WGS sequence"/>
</dbReference>
<keyword evidence="1" id="KW-0472">Membrane</keyword>
<gene>
    <name evidence="2" type="ORF">XYCOK13_03590</name>
</gene>
<feature type="transmembrane region" description="Helical" evidence="1">
    <location>
        <begin position="6"/>
        <end position="24"/>
    </location>
</feature>
<name>A0A8J4M0X9_9BACL</name>
<dbReference type="AlphaFoldDB" id="A0A8J4M0X9"/>
<feature type="transmembrane region" description="Helical" evidence="1">
    <location>
        <begin position="135"/>
        <end position="152"/>
    </location>
</feature>
<keyword evidence="3" id="KW-1185">Reference proteome</keyword>
<accession>A0A8J4M0X9</accession>
<protein>
    <submittedName>
        <fullName evidence="2">Uncharacterized protein</fullName>
    </submittedName>
</protein>
<keyword evidence="1" id="KW-1133">Transmembrane helix</keyword>
<feature type="transmembrane region" description="Helical" evidence="1">
    <location>
        <begin position="66"/>
        <end position="89"/>
    </location>
</feature>
<evidence type="ECO:0000313" key="2">
    <source>
        <dbReference type="EMBL" id="GIQ67535.1"/>
    </source>
</evidence>
<dbReference type="RefSeq" id="WP_213410129.1">
    <property type="nucleotide sequence ID" value="NZ_BOVK01000005.1"/>
</dbReference>
<feature type="transmembrane region" description="Helical" evidence="1">
    <location>
        <begin position="101"/>
        <end position="123"/>
    </location>
</feature>
<keyword evidence="1" id="KW-0812">Transmembrane</keyword>
<proteinExistence type="predicted"/>
<reference evidence="2" key="1">
    <citation type="submission" date="2021-04" db="EMBL/GenBank/DDBJ databases">
        <title>Draft genome sequence of Xylanibacillus composti strain K13.</title>
        <authorList>
            <person name="Uke A."/>
            <person name="Chhe C."/>
            <person name="Baramee S."/>
            <person name="Kosugi A."/>
        </authorList>
    </citation>
    <scope>NUCLEOTIDE SEQUENCE</scope>
    <source>
        <strain evidence="2">K13</strain>
    </source>
</reference>
<comment type="caution">
    <text evidence="2">The sequence shown here is derived from an EMBL/GenBank/DDBJ whole genome shotgun (WGS) entry which is preliminary data.</text>
</comment>
<evidence type="ECO:0000313" key="3">
    <source>
        <dbReference type="Proteomes" id="UP000677918"/>
    </source>
</evidence>
<sequence length="165" mass="19067">MKQNILLTIVGHIVGIVMTVFLFAQVLNDTYLEHTLLLLLPNIGFIVYYAAVGVLCNVHQKILTQIISLIPLSLIGLASWLFALLYTLAHKDNPFANIVWYLDWLYNVNTVLYPFFTIFQHYAAADIFTYTAWKLLYNLFFPGIFILAGMELKRFVLRKRGLEFD</sequence>